<dbReference type="InterPro" id="IPR041489">
    <property type="entry name" value="PDZ_6"/>
</dbReference>
<feature type="domain" description="Peptidase M48" evidence="8">
    <location>
        <begin position="266"/>
        <end position="316"/>
    </location>
</feature>
<dbReference type="CDD" id="cd07342">
    <property type="entry name" value="M48C_Oma1_like"/>
    <property type="match status" value="1"/>
</dbReference>
<keyword evidence="1 6" id="KW-0645">Protease</keyword>
<dbReference type="InterPro" id="IPR001915">
    <property type="entry name" value="Peptidase_M48"/>
</dbReference>
<dbReference type="InterPro" id="IPR051156">
    <property type="entry name" value="Mito/Outer_Membr_Metalloprot"/>
</dbReference>
<dbReference type="InterPro" id="IPR036034">
    <property type="entry name" value="PDZ_sf"/>
</dbReference>
<dbReference type="Pfam" id="PF17820">
    <property type="entry name" value="PDZ_6"/>
    <property type="match status" value="1"/>
</dbReference>
<keyword evidence="4 6" id="KW-0862">Zinc</keyword>
<dbReference type="GO" id="GO:0004222">
    <property type="term" value="F:metalloendopeptidase activity"/>
    <property type="evidence" value="ECO:0007669"/>
    <property type="project" value="InterPro"/>
</dbReference>
<dbReference type="GO" id="GO:0016020">
    <property type="term" value="C:membrane"/>
    <property type="evidence" value="ECO:0007669"/>
    <property type="project" value="TreeGrafter"/>
</dbReference>
<comment type="similarity">
    <text evidence="6">Belongs to the peptidase M48 family.</text>
</comment>
<keyword evidence="5 6" id="KW-0482">Metalloprotease</keyword>
<keyword evidence="2" id="KW-0479">Metal-binding</keyword>
<evidence type="ECO:0000256" key="3">
    <source>
        <dbReference type="ARBA" id="ARBA00022801"/>
    </source>
</evidence>
<dbReference type="PANTHER" id="PTHR22726:SF1">
    <property type="entry name" value="METALLOENDOPEPTIDASE OMA1, MITOCHONDRIAL"/>
    <property type="match status" value="1"/>
</dbReference>
<feature type="signal peptide" evidence="7">
    <location>
        <begin position="1"/>
        <end position="32"/>
    </location>
</feature>
<comment type="caution">
    <text evidence="10">The sequence shown here is derived from an EMBL/GenBank/DDBJ whole genome shotgun (WGS) entry which is preliminary data.</text>
</comment>
<evidence type="ECO:0000256" key="2">
    <source>
        <dbReference type="ARBA" id="ARBA00022723"/>
    </source>
</evidence>
<feature type="chain" id="PRO_5015104074" description="PDZ domain-containing protein" evidence="7">
    <location>
        <begin position="33"/>
        <end position="334"/>
    </location>
</feature>
<dbReference type="Pfam" id="PF01435">
    <property type="entry name" value="Peptidase_M48"/>
    <property type="match status" value="2"/>
</dbReference>
<proteinExistence type="inferred from homology"/>
<feature type="domain" description="PDZ" evidence="9">
    <location>
        <begin position="103"/>
        <end position="136"/>
    </location>
</feature>
<dbReference type="EMBL" id="PXYI01000002">
    <property type="protein sequence ID" value="PSJ41709.1"/>
    <property type="molecule type" value="Genomic_DNA"/>
</dbReference>
<keyword evidence="7" id="KW-0732">Signal</keyword>
<dbReference type="Gene3D" id="3.30.2010.10">
    <property type="entry name" value="Metalloproteases ('zincins'), catalytic domain"/>
    <property type="match status" value="1"/>
</dbReference>
<evidence type="ECO:0000256" key="6">
    <source>
        <dbReference type="RuleBase" id="RU003983"/>
    </source>
</evidence>
<dbReference type="SUPFAM" id="SSF50156">
    <property type="entry name" value="PDZ domain-like"/>
    <property type="match status" value="1"/>
</dbReference>
<evidence type="ECO:0000256" key="7">
    <source>
        <dbReference type="SAM" id="SignalP"/>
    </source>
</evidence>
<dbReference type="GO" id="GO:0051603">
    <property type="term" value="P:proteolysis involved in protein catabolic process"/>
    <property type="evidence" value="ECO:0007669"/>
    <property type="project" value="TreeGrafter"/>
</dbReference>
<evidence type="ECO:0000259" key="9">
    <source>
        <dbReference type="Pfam" id="PF17820"/>
    </source>
</evidence>
<keyword evidence="11" id="KW-1185">Reference proteome</keyword>
<sequence length="334" mass="36233">MFSLVTRFPARAACLALVAASAVSLPVPQAQAQPLPAPLVASTLRESDARVAAIAYRLARMGKALCPETHPLTGMLFHHLAEYGLADRALMIERYALNRGPGILTVLADTPAARAGLKAGDVLLTIGGQPLTSGAVIAAEAKRTVWRKRVEAEEARLEAALRQGPVPLKVLRAGQSIEVTLDSEPGCYGKVRLARSTQVNAFASGSTVIMTTAMLDFLKSDDEVAVVLGHELSHNILKHPDLLDDQGVPRKGIFRGIGKNASRVWKTEEEADRFGIRLVWRAGYDVNAAIPFWRRYLGRYDALPQIFRTHPSLSVRERITREEIAALAQAAPTP</sequence>
<reference evidence="10 11" key="1">
    <citation type="submission" date="2018-03" db="EMBL/GenBank/DDBJ databases">
        <title>The draft genome of Sphingosinicella sp. GL-C-18.</title>
        <authorList>
            <person name="Liu L."/>
            <person name="Li L."/>
            <person name="Liang L."/>
            <person name="Zhang X."/>
            <person name="Wang T."/>
        </authorList>
    </citation>
    <scope>NUCLEOTIDE SEQUENCE [LARGE SCALE GENOMIC DNA]</scope>
    <source>
        <strain evidence="10 11">GL-C-18</strain>
    </source>
</reference>
<comment type="cofactor">
    <cofactor evidence="6">
        <name>Zn(2+)</name>
        <dbReference type="ChEBI" id="CHEBI:29105"/>
    </cofactor>
    <text evidence="6">Binds 1 zinc ion per subunit.</text>
</comment>
<organism evidence="10 11">
    <name type="scientific">Allosphingosinicella deserti</name>
    <dbReference type="NCBI Taxonomy" id="2116704"/>
    <lineage>
        <taxon>Bacteria</taxon>
        <taxon>Pseudomonadati</taxon>
        <taxon>Pseudomonadota</taxon>
        <taxon>Alphaproteobacteria</taxon>
        <taxon>Sphingomonadales</taxon>
        <taxon>Sphingomonadaceae</taxon>
        <taxon>Allosphingosinicella</taxon>
    </lineage>
</organism>
<dbReference type="Proteomes" id="UP000241167">
    <property type="component" value="Unassembled WGS sequence"/>
</dbReference>
<evidence type="ECO:0000256" key="4">
    <source>
        <dbReference type="ARBA" id="ARBA00022833"/>
    </source>
</evidence>
<evidence type="ECO:0000256" key="5">
    <source>
        <dbReference type="ARBA" id="ARBA00023049"/>
    </source>
</evidence>
<evidence type="ECO:0000313" key="11">
    <source>
        <dbReference type="Proteomes" id="UP000241167"/>
    </source>
</evidence>
<evidence type="ECO:0000256" key="1">
    <source>
        <dbReference type="ARBA" id="ARBA00022670"/>
    </source>
</evidence>
<feature type="domain" description="Peptidase M48" evidence="8">
    <location>
        <begin position="188"/>
        <end position="239"/>
    </location>
</feature>
<dbReference type="GO" id="GO:0046872">
    <property type="term" value="F:metal ion binding"/>
    <property type="evidence" value="ECO:0007669"/>
    <property type="project" value="UniProtKB-KW"/>
</dbReference>
<name>A0A2P7QUQ7_9SPHN</name>
<evidence type="ECO:0000313" key="10">
    <source>
        <dbReference type="EMBL" id="PSJ41709.1"/>
    </source>
</evidence>
<accession>A0A2P7QUQ7</accession>
<protein>
    <recommendedName>
        <fullName evidence="12">PDZ domain-containing protein</fullName>
    </recommendedName>
</protein>
<dbReference type="PANTHER" id="PTHR22726">
    <property type="entry name" value="METALLOENDOPEPTIDASE OMA1"/>
    <property type="match status" value="1"/>
</dbReference>
<gene>
    <name evidence="10" type="ORF">C7I55_05325</name>
</gene>
<dbReference type="Gene3D" id="2.30.42.10">
    <property type="match status" value="1"/>
</dbReference>
<keyword evidence="3 6" id="KW-0378">Hydrolase</keyword>
<evidence type="ECO:0000259" key="8">
    <source>
        <dbReference type="Pfam" id="PF01435"/>
    </source>
</evidence>
<dbReference type="AlphaFoldDB" id="A0A2P7QUQ7"/>
<evidence type="ECO:0008006" key="12">
    <source>
        <dbReference type="Google" id="ProtNLM"/>
    </source>
</evidence>